<dbReference type="OrthoDB" id="203440at2759"/>
<dbReference type="Pfam" id="PF04000">
    <property type="entry name" value="Sas10_Utp3"/>
    <property type="match status" value="1"/>
</dbReference>
<evidence type="ECO:0000313" key="3">
    <source>
        <dbReference type="EMBL" id="KAJ2847954.1"/>
    </source>
</evidence>
<evidence type="ECO:0000313" key="4">
    <source>
        <dbReference type="Proteomes" id="UP001139887"/>
    </source>
</evidence>
<dbReference type="GO" id="GO:0000462">
    <property type="term" value="P:maturation of SSU-rRNA from tricistronic rRNA transcript (SSU-rRNA, 5.8S rRNA, LSU-rRNA)"/>
    <property type="evidence" value="ECO:0007669"/>
    <property type="project" value="TreeGrafter"/>
</dbReference>
<protein>
    <submittedName>
        <fullName evidence="3">Uncharacterized protein</fullName>
    </submittedName>
</protein>
<gene>
    <name evidence="3" type="ORF">IWW36_003576</name>
</gene>
<organism evidence="3 4">
    <name type="scientific">Coemansia brasiliensis</name>
    <dbReference type="NCBI Taxonomy" id="2650707"/>
    <lineage>
        <taxon>Eukaryota</taxon>
        <taxon>Fungi</taxon>
        <taxon>Fungi incertae sedis</taxon>
        <taxon>Zoopagomycota</taxon>
        <taxon>Kickxellomycotina</taxon>
        <taxon>Kickxellomycetes</taxon>
        <taxon>Kickxellales</taxon>
        <taxon>Kickxellaceae</taxon>
        <taxon>Coemansia</taxon>
    </lineage>
</organism>
<dbReference type="EMBL" id="JANBUW010000236">
    <property type="protein sequence ID" value="KAJ2847954.1"/>
    <property type="molecule type" value="Genomic_DNA"/>
</dbReference>
<dbReference type="AlphaFoldDB" id="A0A9W8LZM8"/>
<comment type="caution">
    <text evidence="3">The sequence shown here is derived from an EMBL/GenBank/DDBJ whole genome shotgun (WGS) entry which is preliminary data.</text>
</comment>
<feature type="region of interest" description="Disordered" evidence="2">
    <location>
        <begin position="309"/>
        <end position="358"/>
    </location>
</feature>
<feature type="coiled-coil region" evidence="1">
    <location>
        <begin position="5"/>
        <end position="32"/>
    </location>
</feature>
<reference evidence="3" key="1">
    <citation type="submission" date="2022-07" db="EMBL/GenBank/DDBJ databases">
        <title>Phylogenomic reconstructions and comparative analyses of Kickxellomycotina fungi.</title>
        <authorList>
            <person name="Reynolds N.K."/>
            <person name="Stajich J.E."/>
            <person name="Barry K."/>
            <person name="Grigoriev I.V."/>
            <person name="Crous P."/>
            <person name="Smith M.E."/>
        </authorList>
    </citation>
    <scope>NUCLEOTIDE SEQUENCE</scope>
    <source>
        <strain evidence="3">NRRL 1566</strain>
    </source>
</reference>
<feature type="compositionally biased region" description="Basic and acidic residues" evidence="2">
    <location>
        <begin position="309"/>
        <end position="321"/>
    </location>
</feature>
<feature type="compositionally biased region" description="Basic residues" evidence="2">
    <location>
        <begin position="343"/>
        <end position="358"/>
    </location>
</feature>
<dbReference type="PANTHER" id="PTHR13237">
    <property type="entry name" value="SOMETHING ABOUT SILENCING PROTEIN 10-RELATED"/>
    <property type="match status" value="1"/>
</dbReference>
<keyword evidence="4" id="KW-1185">Reference proteome</keyword>
<keyword evidence="1" id="KW-0175">Coiled coil</keyword>
<sequence length="358" mass="41148">MDKKLDTVSQQADQVRELIDRLRERVAEGELSTASGLSFLEVKHHTMLSYLSNLSFLTLLKLHGRQLQGHQVVKNLVEDRTVLEKMKPLEQRLKYQIDKLLQTAITSSESSIREQLGTTDDPEKAPVSDDRAKLAAAMLSEDALADPSAFKPNPSQLAKDVREEDLAAMESGVYRAPKQTPVHYEEDNAVSQRERTEQRMMERAARSRLVQDLMTEYDDRPETSTASGNPSVGLQDSRMERLANERARYEEENFTRLAMNKKERKGLRKKLTDLDDEFAHLNDFAGMAGLRKSAELSESKAAILDRIQQRKRDNESMAEKVMRRRKRRNDSDDEFVAREMSRNHKTKFKKASRRVAKR</sequence>
<dbReference type="InterPro" id="IPR007146">
    <property type="entry name" value="Sas10/Utp3/C1D"/>
</dbReference>
<dbReference type="Proteomes" id="UP001139887">
    <property type="component" value="Unassembled WGS sequence"/>
</dbReference>
<accession>A0A9W8LZM8</accession>
<name>A0A9W8LZM8_9FUNG</name>
<evidence type="ECO:0000256" key="2">
    <source>
        <dbReference type="SAM" id="MobiDB-lite"/>
    </source>
</evidence>
<proteinExistence type="predicted"/>
<evidence type="ECO:0000256" key="1">
    <source>
        <dbReference type="SAM" id="Coils"/>
    </source>
</evidence>
<feature type="coiled-coil region" evidence="1">
    <location>
        <begin position="232"/>
        <end position="277"/>
    </location>
</feature>
<dbReference type="GO" id="GO:0032040">
    <property type="term" value="C:small-subunit processome"/>
    <property type="evidence" value="ECO:0007669"/>
    <property type="project" value="TreeGrafter"/>
</dbReference>
<dbReference type="PANTHER" id="PTHR13237:SF9">
    <property type="entry name" value="NEUROGUIDIN"/>
    <property type="match status" value="1"/>
</dbReference>